<dbReference type="OrthoDB" id="1802436at2"/>
<protein>
    <submittedName>
        <fullName evidence="1">Uncharacterized protein</fullName>
    </submittedName>
</protein>
<sequence length="704" mass="81890">MESKNIKELVIPTPGYTTHVKNVINNFKKTINRVIPRRQEENLKKLASLFLNKVKVDKPIVVNLDIGEGKSTLLLEFIKYIYEIDKDFSTVIVKKTLQEGREFCINAGIKDIEFTRGLLEWSIDLKKELENLYYGDIEKYKEYGFADEFPQEDIFIARLLRGFNYKDCVEYEDPNEKKNFIGKMPDHYREYSPVLCKNCTRTCGAKLSRWTVANHPVMVITHQRLFLSNDLDKIADSISGRKVLIIDEKIETKDIGDVLLDQWEAILTKVGKSSLSDGVKEQFNKIGSYLNQLQYPERSDGSIVKISPYDPKFEFDATVYGIFMDDYEDIETLVAVEKFINYGGTTSRNWRKDDKKQFSYIRYIDLENYTKHFEKTIILDATSARNGEVLDEDYKKSNVVFLNGLNKMTHGKINLYYSPQKTTKSSLMYKNNIKTDKSKEQYRSYIGDRNFYLMNVELIAQEVQDIINSTNEKTLIICYKLIVDKYGNEFNFENDFNEMLKFLKLDSKLFSVRHFGAATTGVNDFREYKNIVFIGMLNKGELYYTNKTIAIGSGSSKVTALNEYLIDCIQQIGRICIREGKDVNVYMLFEDRLGLIKGLTKHYSLKRMNWLPKYFNGINNATISKQGGCWFAIINELKKMKEGDIKSLKSLQDALKSRSKPFQPDTVYRYVQHIQVKNFMAIQSITYNKAEKIFKKNLPKARKK</sequence>
<gene>
    <name evidence="1" type="ORF">SAMN05660649_05136</name>
</gene>
<organism evidence="1 2">
    <name type="scientific">Desulfotruncus arcticus DSM 17038</name>
    <dbReference type="NCBI Taxonomy" id="1121424"/>
    <lineage>
        <taxon>Bacteria</taxon>
        <taxon>Bacillati</taxon>
        <taxon>Bacillota</taxon>
        <taxon>Clostridia</taxon>
        <taxon>Eubacteriales</taxon>
        <taxon>Desulfallaceae</taxon>
        <taxon>Desulfotruncus</taxon>
    </lineage>
</organism>
<dbReference type="RefSeq" id="WP_092476260.1">
    <property type="nucleotide sequence ID" value="NZ_FOOX01000041.1"/>
</dbReference>
<accession>A0A1I2ZVE7</accession>
<name>A0A1I2ZVE7_9FIRM</name>
<proteinExistence type="predicted"/>
<dbReference type="EMBL" id="FOOX01000041">
    <property type="protein sequence ID" value="SFH41882.1"/>
    <property type="molecule type" value="Genomic_DNA"/>
</dbReference>
<reference evidence="2" key="1">
    <citation type="submission" date="2016-10" db="EMBL/GenBank/DDBJ databases">
        <authorList>
            <person name="Varghese N."/>
            <person name="Submissions S."/>
        </authorList>
    </citation>
    <scope>NUCLEOTIDE SEQUENCE [LARGE SCALE GENOMIC DNA]</scope>
    <source>
        <strain evidence="2">DSM 17038</strain>
    </source>
</reference>
<keyword evidence="2" id="KW-1185">Reference proteome</keyword>
<evidence type="ECO:0000313" key="1">
    <source>
        <dbReference type="EMBL" id="SFH41882.1"/>
    </source>
</evidence>
<evidence type="ECO:0000313" key="2">
    <source>
        <dbReference type="Proteomes" id="UP000199337"/>
    </source>
</evidence>
<dbReference type="Proteomes" id="UP000199337">
    <property type="component" value="Unassembled WGS sequence"/>
</dbReference>
<dbReference type="AlphaFoldDB" id="A0A1I2ZVE7"/>